<sequence>MKIHISHKAAARLQTLLSHENSAQLAVRVVPLTSGCSTPSFALELTKIRQGFITQESKGVCFACPRQEAEWMDGMVIDWDQESDKFSVYHPNPPFLNDCQRTDDQ</sequence>
<dbReference type="InterPro" id="IPR035903">
    <property type="entry name" value="HesB-like_dom_sf"/>
</dbReference>
<dbReference type="Gene3D" id="2.60.300.12">
    <property type="entry name" value="HesB-like domain"/>
    <property type="match status" value="1"/>
</dbReference>
<dbReference type="RefSeq" id="WP_142505716.1">
    <property type="nucleotide sequence ID" value="NZ_FXTI01000006.1"/>
</dbReference>
<dbReference type="Proteomes" id="UP000315636">
    <property type="component" value="Unassembled WGS sequence"/>
</dbReference>
<evidence type="ECO:0000259" key="1">
    <source>
        <dbReference type="Pfam" id="PF01521"/>
    </source>
</evidence>
<dbReference type="OrthoDB" id="2990822at2"/>
<proteinExistence type="predicted"/>
<dbReference type="EMBL" id="FXTI01000006">
    <property type="protein sequence ID" value="SMO73011.1"/>
    <property type="molecule type" value="Genomic_DNA"/>
</dbReference>
<keyword evidence="3" id="KW-1185">Reference proteome</keyword>
<dbReference type="AlphaFoldDB" id="A0A521DPI9"/>
<gene>
    <name evidence="2" type="ORF">SAMN06264849_106135</name>
</gene>
<organism evidence="2 3">
    <name type="scientific">Melghirimyces algeriensis</name>
    <dbReference type="NCBI Taxonomy" id="910412"/>
    <lineage>
        <taxon>Bacteria</taxon>
        <taxon>Bacillati</taxon>
        <taxon>Bacillota</taxon>
        <taxon>Bacilli</taxon>
        <taxon>Bacillales</taxon>
        <taxon>Thermoactinomycetaceae</taxon>
        <taxon>Melghirimyces</taxon>
    </lineage>
</organism>
<dbReference type="Pfam" id="PF01521">
    <property type="entry name" value="Fe-S_biosyn"/>
    <property type="match status" value="1"/>
</dbReference>
<dbReference type="SUPFAM" id="SSF89360">
    <property type="entry name" value="HesB-like domain"/>
    <property type="match status" value="1"/>
</dbReference>
<accession>A0A521DPI9</accession>
<dbReference type="InterPro" id="IPR000361">
    <property type="entry name" value="ATAP_core_dom"/>
</dbReference>
<reference evidence="2 3" key="1">
    <citation type="submission" date="2017-05" db="EMBL/GenBank/DDBJ databases">
        <authorList>
            <person name="Varghese N."/>
            <person name="Submissions S."/>
        </authorList>
    </citation>
    <scope>NUCLEOTIDE SEQUENCE [LARGE SCALE GENOMIC DNA]</scope>
    <source>
        <strain evidence="2 3">DSM 45474</strain>
    </source>
</reference>
<feature type="domain" description="Core" evidence="1">
    <location>
        <begin position="1"/>
        <end position="99"/>
    </location>
</feature>
<protein>
    <submittedName>
        <fullName evidence="2">Fe-S cluster assembly iron-binding protein IscA</fullName>
    </submittedName>
</protein>
<evidence type="ECO:0000313" key="3">
    <source>
        <dbReference type="Proteomes" id="UP000315636"/>
    </source>
</evidence>
<name>A0A521DPI9_9BACL</name>
<evidence type="ECO:0000313" key="2">
    <source>
        <dbReference type="EMBL" id="SMO73011.1"/>
    </source>
</evidence>